<dbReference type="Gene3D" id="1.20.1280.50">
    <property type="match status" value="1"/>
</dbReference>
<evidence type="ECO:0000313" key="3">
    <source>
        <dbReference type="Proteomes" id="UP000701853"/>
    </source>
</evidence>
<dbReference type="InterPro" id="IPR055357">
    <property type="entry name" value="LRR_At1g61320_AtMIF1"/>
</dbReference>
<evidence type="ECO:0000313" key="2">
    <source>
        <dbReference type="EMBL" id="KAG8472435.1"/>
    </source>
</evidence>
<dbReference type="CDD" id="cd22160">
    <property type="entry name" value="F-box_AtFBL13-like"/>
    <property type="match status" value="1"/>
</dbReference>
<dbReference type="InterPro" id="IPR036047">
    <property type="entry name" value="F-box-like_dom_sf"/>
</dbReference>
<dbReference type="SMART" id="SM00256">
    <property type="entry name" value="FBOX"/>
    <property type="match status" value="1"/>
</dbReference>
<organism evidence="2 3">
    <name type="scientific">Gossypium anomalum</name>
    <dbReference type="NCBI Taxonomy" id="47600"/>
    <lineage>
        <taxon>Eukaryota</taxon>
        <taxon>Viridiplantae</taxon>
        <taxon>Streptophyta</taxon>
        <taxon>Embryophyta</taxon>
        <taxon>Tracheophyta</taxon>
        <taxon>Spermatophyta</taxon>
        <taxon>Magnoliopsida</taxon>
        <taxon>eudicotyledons</taxon>
        <taxon>Gunneridae</taxon>
        <taxon>Pentapetalae</taxon>
        <taxon>rosids</taxon>
        <taxon>malvids</taxon>
        <taxon>Malvales</taxon>
        <taxon>Malvaceae</taxon>
        <taxon>Malvoideae</taxon>
        <taxon>Gossypium</taxon>
    </lineage>
</organism>
<name>A0A8J5Y5V9_9ROSI</name>
<dbReference type="SUPFAM" id="SSF81383">
    <property type="entry name" value="F-box domain"/>
    <property type="match status" value="1"/>
</dbReference>
<dbReference type="InterPro" id="IPR001810">
    <property type="entry name" value="F-box_dom"/>
</dbReference>
<dbReference type="InterPro" id="IPR053781">
    <property type="entry name" value="F-box_AtFBL13-like"/>
</dbReference>
<keyword evidence="3" id="KW-1185">Reference proteome</keyword>
<sequence length="571" mass="64524">MEGSFEQLPPLTKTRGSCPVFGSTRGSSALKRCRFVLIELNQNGTRNRERPSGLWPPLGQAPVTGHTQAHAPPSTPPCTAAKIRKILTSRSDFNGERGNQGGDEGLTMVAMNQALTVHWLAEPQLTSSSSVFLFYVRDVKARRIDEEDLADRLSELPDHVISHIMSSLPIKEAVRTCLLSTRWKDLFTSISNIELDGVLRKKALRNRFMKFSDGFLSLRKDINVDRFRLCCGPGIDHRKINEWILYAVRHGIRELDLIFQSRSFETRHFTELEFAVFTCKTLLTLRLFNLPSLVLTIPTHCCLPKLKVLHLNFLKFSDDKSIRRLLSSCNSLEELLVQSCELSNLNKLNVCHTTLKRLTISGGDIAPSCELEINTPNVVCFDFGYIYCEETRLSLRNLNSLSEARICIGFIANRSSNYCNDTASVFDLMRALSCVRSFHLTGIFSEIQAMLMRPSLIPEFPNLTSLKMGACYAGWESMLVRCSCLETLAFELKDFGPGDWRTPKKDPSCLQHHIKAIKIFALKRKHVEFQLVEYLLKKAGVLESLTKRLTLEVTDAACSLTNVYEISLSQF</sequence>
<comment type="caution">
    <text evidence="2">The sequence shown here is derived from an EMBL/GenBank/DDBJ whole genome shotgun (WGS) entry which is preliminary data.</text>
</comment>
<evidence type="ECO:0000259" key="1">
    <source>
        <dbReference type="PROSITE" id="PS50181"/>
    </source>
</evidence>
<feature type="domain" description="F-box" evidence="1">
    <location>
        <begin position="150"/>
        <end position="202"/>
    </location>
</feature>
<dbReference type="OrthoDB" id="612216at2759"/>
<dbReference type="PANTHER" id="PTHR31900:SF34">
    <property type="entry name" value="EMB|CAB62440.1-RELATED"/>
    <property type="match status" value="1"/>
</dbReference>
<dbReference type="EMBL" id="JAHUZN010000013">
    <property type="protein sequence ID" value="KAG8472435.1"/>
    <property type="molecule type" value="Genomic_DNA"/>
</dbReference>
<protein>
    <recommendedName>
        <fullName evidence="1">F-box domain-containing protein</fullName>
    </recommendedName>
</protein>
<dbReference type="PANTHER" id="PTHR31900">
    <property type="entry name" value="F-BOX/RNI SUPERFAMILY PROTEIN-RELATED"/>
    <property type="match status" value="1"/>
</dbReference>
<dbReference type="AlphaFoldDB" id="A0A8J5Y5V9"/>
<dbReference type="Gene3D" id="3.80.10.10">
    <property type="entry name" value="Ribonuclease Inhibitor"/>
    <property type="match status" value="1"/>
</dbReference>
<proteinExistence type="predicted"/>
<dbReference type="InterPro" id="IPR032675">
    <property type="entry name" value="LRR_dom_sf"/>
</dbReference>
<dbReference type="PROSITE" id="PS50181">
    <property type="entry name" value="FBOX"/>
    <property type="match status" value="1"/>
</dbReference>
<dbReference type="InterPro" id="IPR050232">
    <property type="entry name" value="FBL13/AtMIF1-like"/>
</dbReference>
<dbReference type="Pfam" id="PF00646">
    <property type="entry name" value="F-box"/>
    <property type="match status" value="1"/>
</dbReference>
<reference evidence="2 3" key="1">
    <citation type="journal article" date="2021" name="bioRxiv">
        <title>The Gossypium anomalum genome as a resource for cotton improvement and evolutionary analysis of hybrid incompatibility.</title>
        <authorList>
            <person name="Grover C.E."/>
            <person name="Yuan D."/>
            <person name="Arick M.A."/>
            <person name="Miller E.R."/>
            <person name="Hu G."/>
            <person name="Peterson D.G."/>
            <person name="Wendel J.F."/>
            <person name="Udall J.A."/>
        </authorList>
    </citation>
    <scope>NUCLEOTIDE SEQUENCE [LARGE SCALE GENOMIC DNA]</scope>
    <source>
        <strain evidence="2">JFW-Udall</strain>
        <tissue evidence="2">Leaf</tissue>
    </source>
</reference>
<dbReference type="SUPFAM" id="SSF52047">
    <property type="entry name" value="RNI-like"/>
    <property type="match status" value="1"/>
</dbReference>
<accession>A0A8J5Y5V9</accession>
<dbReference type="Proteomes" id="UP000701853">
    <property type="component" value="Chromosome 13"/>
</dbReference>
<dbReference type="Pfam" id="PF23622">
    <property type="entry name" value="LRR_At1g61320_AtMIF1"/>
    <property type="match status" value="1"/>
</dbReference>
<gene>
    <name evidence="2" type="ORF">CXB51_035272</name>
</gene>